<evidence type="ECO:0000313" key="4">
    <source>
        <dbReference type="EMBL" id="AEE44292.1"/>
    </source>
</evidence>
<evidence type="ECO:0000256" key="2">
    <source>
        <dbReference type="SAM" id="Phobius"/>
    </source>
</evidence>
<dbReference type="InterPro" id="IPR011047">
    <property type="entry name" value="Quinoprotein_ADH-like_sf"/>
</dbReference>
<feature type="transmembrane region" description="Helical" evidence="2">
    <location>
        <begin position="57"/>
        <end position="78"/>
    </location>
</feature>
<dbReference type="EMBL" id="CP002666">
    <property type="protein sequence ID" value="AEE44292.1"/>
    <property type="molecule type" value="Genomic_DNA"/>
</dbReference>
<reference evidence="4 5" key="1">
    <citation type="submission" date="2011-04" db="EMBL/GenBank/DDBJ databases">
        <title>Complete sequence of Cellulomonas fimi ATCC 484.</title>
        <authorList>
            <consortium name="US DOE Joint Genome Institute"/>
            <person name="Lucas S."/>
            <person name="Han J."/>
            <person name="Lapidus A."/>
            <person name="Cheng J.-F."/>
            <person name="Goodwin L."/>
            <person name="Pitluck S."/>
            <person name="Peters L."/>
            <person name="Chertkov O."/>
            <person name="Detter J.C."/>
            <person name="Han C."/>
            <person name="Tapia R."/>
            <person name="Land M."/>
            <person name="Hauser L."/>
            <person name="Kyrpides N."/>
            <person name="Ivanova N."/>
            <person name="Ovchinnikova G."/>
            <person name="Pagani I."/>
            <person name="Mead D."/>
            <person name="Brumm P."/>
            <person name="Woyke T."/>
        </authorList>
    </citation>
    <scope>NUCLEOTIDE SEQUENCE [LARGE SCALE GENOMIC DNA]</scope>
    <source>
        <strain evidence="5">ATCC 484 / DSM 20113 / JCM 1341 / NBRC 15513 / NCIMB 8980 / NCTC 7547</strain>
    </source>
</reference>
<dbReference type="PANTHER" id="PTHR34512:SF30">
    <property type="entry name" value="OUTER MEMBRANE PROTEIN ASSEMBLY FACTOR BAMB"/>
    <property type="match status" value="1"/>
</dbReference>
<feature type="region of interest" description="Disordered" evidence="1">
    <location>
        <begin position="1"/>
        <end position="52"/>
    </location>
</feature>
<dbReference type="Proteomes" id="UP000008460">
    <property type="component" value="Chromosome"/>
</dbReference>
<feature type="domain" description="Pyrrolo-quinoline quinone repeat" evidence="3">
    <location>
        <begin position="380"/>
        <end position="475"/>
    </location>
</feature>
<proteinExistence type="predicted"/>
<keyword evidence="2" id="KW-1133">Transmembrane helix</keyword>
<feature type="compositionally biased region" description="Basic and acidic residues" evidence="1">
    <location>
        <begin position="1"/>
        <end position="12"/>
    </location>
</feature>
<accession>F4H4U1</accession>
<dbReference type="HOGENOM" id="CLU_567061_0_0_11"/>
<evidence type="ECO:0000313" key="5">
    <source>
        <dbReference type="Proteomes" id="UP000008460"/>
    </source>
</evidence>
<protein>
    <submittedName>
        <fullName evidence="4">Pyrrolo-quinoline quinone repeat-containing protein</fullName>
    </submittedName>
</protein>
<dbReference type="AlphaFoldDB" id="F4H4U1"/>
<dbReference type="KEGG" id="cfi:Celf_0143"/>
<gene>
    <name evidence="4" type="ordered locus">Celf_0143</name>
</gene>
<dbReference type="InterPro" id="IPR002372">
    <property type="entry name" value="PQQ_rpt_dom"/>
</dbReference>
<keyword evidence="2" id="KW-0812">Transmembrane</keyword>
<dbReference type="InterPro" id="IPR015943">
    <property type="entry name" value="WD40/YVTN_repeat-like_dom_sf"/>
</dbReference>
<dbReference type="PANTHER" id="PTHR34512">
    <property type="entry name" value="CELL SURFACE PROTEIN"/>
    <property type="match status" value="1"/>
</dbReference>
<organism evidence="4 5">
    <name type="scientific">Cellulomonas fimi (strain ATCC 484 / DSM 20113 / JCM 1341 / CCUG 24087 / LMG 16345 / NBRC 15513 / NCIMB 8980 / NCTC 7547 / NRS-133)</name>
    <dbReference type="NCBI Taxonomy" id="590998"/>
    <lineage>
        <taxon>Bacteria</taxon>
        <taxon>Bacillati</taxon>
        <taxon>Actinomycetota</taxon>
        <taxon>Actinomycetes</taxon>
        <taxon>Micrococcales</taxon>
        <taxon>Cellulomonadaceae</taxon>
        <taxon>Cellulomonas</taxon>
    </lineage>
</organism>
<keyword evidence="5" id="KW-1185">Reference proteome</keyword>
<dbReference type="SMART" id="SM00564">
    <property type="entry name" value="PQQ"/>
    <property type="match status" value="4"/>
</dbReference>
<dbReference type="InterPro" id="IPR018391">
    <property type="entry name" value="PQQ_b-propeller_rpt"/>
</dbReference>
<keyword evidence="2" id="KW-0472">Membrane</keyword>
<dbReference type="RefSeq" id="WP_013769322.1">
    <property type="nucleotide sequence ID" value="NC_015514.1"/>
</dbReference>
<dbReference type="Gene3D" id="2.130.10.10">
    <property type="entry name" value="YVTN repeat-like/Quinoprotein amine dehydrogenase"/>
    <property type="match status" value="2"/>
</dbReference>
<evidence type="ECO:0000259" key="3">
    <source>
        <dbReference type="Pfam" id="PF13360"/>
    </source>
</evidence>
<name>F4H4U1_CELFA</name>
<dbReference type="eggNOG" id="COG1520">
    <property type="taxonomic scope" value="Bacteria"/>
</dbReference>
<evidence type="ECO:0000256" key="1">
    <source>
        <dbReference type="SAM" id="MobiDB-lite"/>
    </source>
</evidence>
<dbReference type="SUPFAM" id="SSF50998">
    <property type="entry name" value="Quinoprotein alcohol dehydrogenase-like"/>
    <property type="match status" value="1"/>
</dbReference>
<sequence length="506" mass="52748">MRRRGDLTHVELVEDDDPTGRGAARTPSATAGPGGPDDASGTGREDAPRSSGRRRGLLVAAGVVVLALVTLAAVQVVVDRRASAVDDRIAALPGASVDLGTELTTLWALDEEILWFPAVFQGRVGVGPAVLDDGAHGVQARDVSTGEVVWSVAVGPPVPRTDDEADPWGGALSCAPPPTGTADPNTVPEVMVCHTSDQREPGEDGPRLTPTWSRVVVVDLATGSVRSSVDVPRATSAAVLDGSVALGRLDDERHAEVVAVDTVTGEERWRYRDPADLPEGTVDLWMSVQQVGGHVAVFDPSGDVTLLSPDGERVDDTGWDMSAMAELGLALPADGPFTRVVRPGLPDLEVIGTLARRVLDDGSAPGLEVSSSGSISWGWDATTGEERWESEDGLAPQGQAAVVVAEGRVHAASTTGVRTLDARTGEVVWTYDVPEGTVQGPLMCDGPHVAVLRGRDDGSGMESVIVLDRRTGELVRELALPEGTQWATPLGPYLVAYGQAGSAVVG</sequence>
<feature type="domain" description="Pyrrolo-quinoline quinone repeat" evidence="3">
    <location>
        <begin position="138"/>
        <end position="315"/>
    </location>
</feature>
<dbReference type="Pfam" id="PF13360">
    <property type="entry name" value="PQQ_2"/>
    <property type="match status" value="2"/>
</dbReference>